<dbReference type="OrthoDB" id="498125at2759"/>
<name>A0A0C9W694_9AGAM</name>
<keyword evidence="2" id="KW-0560">Oxidoreductase</keyword>
<organism evidence="3 4">
    <name type="scientific">Hydnomerulius pinastri MD-312</name>
    <dbReference type="NCBI Taxonomy" id="994086"/>
    <lineage>
        <taxon>Eukaryota</taxon>
        <taxon>Fungi</taxon>
        <taxon>Dikarya</taxon>
        <taxon>Basidiomycota</taxon>
        <taxon>Agaricomycotina</taxon>
        <taxon>Agaricomycetes</taxon>
        <taxon>Agaricomycetidae</taxon>
        <taxon>Boletales</taxon>
        <taxon>Boletales incertae sedis</taxon>
        <taxon>Leucogyrophana</taxon>
    </lineage>
</organism>
<keyword evidence="4" id="KW-1185">Reference proteome</keyword>
<evidence type="ECO:0000256" key="2">
    <source>
        <dbReference type="ARBA" id="ARBA00023002"/>
    </source>
</evidence>
<accession>A0A0C9W694</accession>
<evidence type="ECO:0000313" key="4">
    <source>
        <dbReference type="Proteomes" id="UP000053820"/>
    </source>
</evidence>
<comment type="similarity">
    <text evidence="1">Belongs to the short-chain dehydrogenases/reductases (SDR) family.</text>
</comment>
<sequence length="145" mass="15521">MGHFHVLWECPPQMRAVQSNSTSSTISVDSAPKGVALVTGSGRGIGRSIALRLASDGYDLGLNDTPKNKGNLDEISAEIASEYPGRRVCVLLADVSVQDEVKALVEGVVKQLGQLDVVSLSPFVRSTDQNTTIMSMVDGGQRRHR</sequence>
<proteinExistence type="inferred from homology"/>
<dbReference type="Proteomes" id="UP000053820">
    <property type="component" value="Unassembled WGS sequence"/>
</dbReference>
<dbReference type="SUPFAM" id="SSF51735">
    <property type="entry name" value="NAD(P)-binding Rossmann-fold domains"/>
    <property type="match status" value="1"/>
</dbReference>
<evidence type="ECO:0000313" key="3">
    <source>
        <dbReference type="EMBL" id="KIJ58176.1"/>
    </source>
</evidence>
<dbReference type="InterPro" id="IPR036291">
    <property type="entry name" value="NAD(P)-bd_dom_sf"/>
</dbReference>
<dbReference type="AlphaFoldDB" id="A0A0C9W694"/>
<gene>
    <name evidence="3" type="ORF">HYDPIDRAFT_119863</name>
</gene>
<dbReference type="Pfam" id="PF00106">
    <property type="entry name" value="adh_short"/>
    <property type="match status" value="1"/>
</dbReference>
<dbReference type="PANTHER" id="PTHR42901">
    <property type="entry name" value="ALCOHOL DEHYDROGENASE"/>
    <property type="match status" value="1"/>
</dbReference>
<dbReference type="GO" id="GO:0016491">
    <property type="term" value="F:oxidoreductase activity"/>
    <property type="evidence" value="ECO:0007669"/>
    <property type="project" value="UniProtKB-KW"/>
</dbReference>
<protein>
    <recommendedName>
        <fullName evidence="5">3-oxoacyl-[acyl-carrier-protein] reductase</fullName>
    </recommendedName>
</protein>
<dbReference type="EMBL" id="KN839974">
    <property type="protein sequence ID" value="KIJ58176.1"/>
    <property type="molecule type" value="Genomic_DNA"/>
</dbReference>
<dbReference type="HOGENOM" id="CLU_1787106_0_0_1"/>
<dbReference type="InterPro" id="IPR002347">
    <property type="entry name" value="SDR_fam"/>
</dbReference>
<evidence type="ECO:0008006" key="5">
    <source>
        <dbReference type="Google" id="ProtNLM"/>
    </source>
</evidence>
<dbReference type="Gene3D" id="3.40.50.720">
    <property type="entry name" value="NAD(P)-binding Rossmann-like Domain"/>
    <property type="match status" value="1"/>
</dbReference>
<evidence type="ECO:0000256" key="1">
    <source>
        <dbReference type="ARBA" id="ARBA00006484"/>
    </source>
</evidence>
<dbReference type="PANTHER" id="PTHR42901:SF1">
    <property type="entry name" value="ALCOHOL DEHYDROGENASE"/>
    <property type="match status" value="1"/>
</dbReference>
<reference evidence="3 4" key="1">
    <citation type="submission" date="2014-04" db="EMBL/GenBank/DDBJ databases">
        <title>Evolutionary Origins and Diversification of the Mycorrhizal Mutualists.</title>
        <authorList>
            <consortium name="DOE Joint Genome Institute"/>
            <consortium name="Mycorrhizal Genomics Consortium"/>
            <person name="Kohler A."/>
            <person name="Kuo A."/>
            <person name="Nagy L.G."/>
            <person name="Floudas D."/>
            <person name="Copeland A."/>
            <person name="Barry K.W."/>
            <person name="Cichocki N."/>
            <person name="Veneault-Fourrey C."/>
            <person name="LaButti K."/>
            <person name="Lindquist E.A."/>
            <person name="Lipzen A."/>
            <person name="Lundell T."/>
            <person name="Morin E."/>
            <person name="Murat C."/>
            <person name="Riley R."/>
            <person name="Ohm R."/>
            <person name="Sun H."/>
            <person name="Tunlid A."/>
            <person name="Henrissat B."/>
            <person name="Grigoriev I.V."/>
            <person name="Hibbett D.S."/>
            <person name="Martin F."/>
        </authorList>
    </citation>
    <scope>NUCLEOTIDE SEQUENCE [LARGE SCALE GENOMIC DNA]</scope>
    <source>
        <strain evidence="3 4">MD-312</strain>
    </source>
</reference>